<evidence type="ECO:0000313" key="4">
    <source>
        <dbReference type="EMBL" id="RRK11642.1"/>
    </source>
</evidence>
<feature type="transmembrane region" description="Helical" evidence="2">
    <location>
        <begin position="99"/>
        <end position="116"/>
    </location>
</feature>
<dbReference type="AlphaFoldDB" id="A0A3R8QT96"/>
<dbReference type="RefSeq" id="WP_125070725.1">
    <property type="nucleotide sequence ID" value="NZ_QWZQ01000002.1"/>
</dbReference>
<dbReference type="EMBL" id="QWZQ01000002">
    <property type="protein sequence ID" value="RRK11642.1"/>
    <property type="molecule type" value="Genomic_DNA"/>
</dbReference>
<keyword evidence="2" id="KW-1133">Transmembrane helix</keyword>
<feature type="transmembrane region" description="Helical" evidence="2">
    <location>
        <begin position="180"/>
        <end position="196"/>
    </location>
</feature>
<dbReference type="CDD" id="cd01949">
    <property type="entry name" value="GGDEF"/>
    <property type="match status" value="1"/>
</dbReference>
<proteinExistence type="predicted"/>
<feature type="transmembrane region" description="Helical" evidence="2">
    <location>
        <begin position="74"/>
        <end position="92"/>
    </location>
</feature>
<evidence type="ECO:0000259" key="3">
    <source>
        <dbReference type="PROSITE" id="PS50887"/>
    </source>
</evidence>
<feature type="compositionally biased region" description="Basic residues" evidence="1">
    <location>
        <begin position="368"/>
        <end position="389"/>
    </location>
</feature>
<keyword evidence="2" id="KW-0472">Membrane</keyword>
<evidence type="ECO:0000256" key="1">
    <source>
        <dbReference type="SAM" id="MobiDB-lite"/>
    </source>
</evidence>
<dbReference type="InterPro" id="IPR000160">
    <property type="entry name" value="GGDEF_dom"/>
</dbReference>
<dbReference type="NCBIfam" id="TIGR00254">
    <property type="entry name" value="GGDEF"/>
    <property type="match status" value="1"/>
</dbReference>
<dbReference type="InterPro" id="IPR029787">
    <property type="entry name" value="Nucleotide_cyclase"/>
</dbReference>
<dbReference type="Proteomes" id="UP000283633">
    <property type="component" value="Unassembled WGS sequence"/>
</dbReference>
<dbReference type="GO" id="GO:0005886">
    <property type="term" value="C:plasma membrane"/>
    <property type="evidence" value="ECO:0007669"/>
    <property type="project" value="TreeGrafter"/>
</dbReference>
<keyword evidence="5" id="KW-1185">Reference proteome</keyword>
<feature type="transmembrane region" description="Helical" evidence="2">
    <location>
        <begin position="6"/>
        <end position="28"/>
    </location>
</feature>
<sequence>MSWSLWLIPPFLTSIFFFLGVITLYWSVYTWVTTKLEARQKNTTDLKKIQTIVGITCAVISIFGLQLIVRASSLSWAFTSFNLLILIFIAYFLQIWIPYWLVTLAGIGFMVLNGNVDQPLSWGYTVIFAAFYIISYFQSVAMAPHPFLRYFRTAIIFGGLLWATVRLRFDLSWATFAEEFFSYLLLAVMMYGYFRIQDRNQRIKDRLFQAANWDALTHVKNYAAYDREIAYQFQHCAKHHQPLSMIMFDIDHFKQTNDTYGHLAGDQVLEKVAAAVATVLKSYGERTNLYRTGGEEFNVIMPNLNTAVAGKAAKEILDTVAQLPIVYDGTTLHVTVSIGASEVIMKDHNPLDFYRRVGANKLPLTRPLRSRTGRIPSRRPPSRRVPAKL</sequence>
<dbReference type="GO" id="GO:0043709">
    <property type="term" value="P:cell adhesion involved in single-species biofilm formation"/>
    <property type="evidence" value="ECO:0007669"/>
    <property type="project" value="TreeGrafter"/>
</dbReference>
<feature type="transmembrane region" description="Helical" evidence="2">
    <location>
        <begin position="150"/>
        <end position="168"/>
    </location>
</feature>
<evidence type="ECO:0000256" key="2">
    <source>
        <dbReference type="SAM" id="Phobius"/>
    </source>
</evidence>
<dbReference type="SUPFAM" id="SSF55073">
    <property type="entry name" value="Nucleotide cyclase"/>
    <property type="match status" value="1"/>
</dbReference>
<dbReference type="GO" id="GO:1902201">
    <property type="term" value="P:negative regulation of bacterial-type flagellum-dependent cell motility"/>
    <property type="evidence" value="ECO:0007669"/>
    <property type="project" value="TreeGrafter"/>
</dbReference>
<feature type="transmembrane region" description="Helical" evidence="2">
    <location>
        <begin position="122"/>
        <end position="143"/>
    </location>
</feature>
<dbReference type="PROSITE" id="PS50887">
    <property type="entry name" value="GGDEF"/>
    <property type="match status" value="1"/>
</dbReference>
<feature type="region of interest" description="Disordered" evidence="1">
    <location>
        <begin position="366"/>
        <end position="389"/>
    </location>
</feature>
<keyword evidence="2" id="KW-0812">Transmembrane</keyword>
<reference evidence="4 5" key="1">
    <citation type="submission" date="2018-08" db="EMBL/GenBank/DDBJ databases">
        <title>Genome Lactobacillus garii FI11369.</title>
        <authorList>
            <person name="Diaz M."/>
            <person name="Narbad A."/>
        </authorList>
    </citation>
    <scope>NUCLEOTIDE SEQUENCE [LARGE SCALE GENOMIC DNA]</scope>
    <source>
        <strain evidence="4 5">FI11369</strain>
    </source>
</reference>
<feature type="domain" description="GGDEF" evidence="3">
    <location>
        <begin position="241"/>
        <end position="379"/>
    </location>
</feature>
<evidence type="ECO:0000313" key="5">
    <source>
        <dbReference type="Proteomes" id="UP000283633"/>
    </source>
</evidence>
<dbReference type="GO" id="GO:0052621">
    <property type="term" value="F:diguanylate cyclase activity"/>
    <property type="evidence" value="ECO:0007669"/>
    <property type="project" value="TreeGrafter"/>
</dbReference>
<dbReference type="InterPro" id="IPR050469">
    <property type="entry name" value="Diguanylate_Cyclase"/>
</dbReference>
<dbReference type="PANTHER" id="PTHR45138:SF9">
    <property type="entry name" value="DIGUANYLATE CYCLASE DGCM-RELATED"/>
    <property type="match status" value="1"/>
</dbReference>
<dbReference type="PANTHER" id="PTHR45138">
    <property type="entry name" value="REGULATORY COMPONENTS OF SENSORY TRANSDUCTION SYSTEM"/>
    <property type="match status" value="1"/>
</dbReference>
<gene>
    <name evidence="4" type="ORF">D1831_00780</name>
</gene>
<feature type="transmembrane region" description="Helical" evidence="2">
    <location>
        <begin position="49"/>
        <end position="68"/>
    </location>
</feature>
<name>A0A3R8QT96_9LACO</name>
<dbReference type="SMART" id="SM00267">
    <property type="entry name" value="GGDEF"/>
    <property type="match status" value="1"/>
</dbReference>
<comment type="caution">
    <text evidence="4">The sequence shown here is derived from an EMBL/GenBank/DDBJ whole genome shotgun (WGS) entry which is preliminary data.</text>
</comment>
<dbReference type="Pfam" id="PF00990">
    <property type="entry name" value="GGDEF"/>
    <property type="match status" value="1"/>
</dbReference>
<organism evidence="4 5">
    <name type="scientific">Lactiplantibacillus garii</name>
    <dbReference type="NCBI Taxonomy" id="2306423"/>
    <lineage>
        <taxon>Bacteria</taxon>
        <taxon>Bacillati</taxon>
        <taxon>Bacillota</taxon>
        <taxon>Bacilli</taxon>
        <taxon>Lactobacillales</taxon>
        <taxon>Lactobacillaceae</taxon>
        <taxon>Lactiplantibacillus</taxon>
    </lineage>
</organism>
<dbReference type="OrthoDB" id="9759607at2"/>
<dbReference type="InterPro" id="IPR043128">
    <property type="entry name" value="Rev_trsase/Diguanyl_cyclase"/>
</dbReference>
<protein>
    <submittedName>
        <fullName evidence="4">Diguanylate cyclase</fullName>
    </submittedName>
</protein>
<accession>A0A3R8QT96</accession>
<dbReference type="Gene3D" id="3.30.70.270">
    <property type="match status" value="1"/>
</dbReference>